<organism evidence="1 2">
    <name type="scientific">Methanorbis furvi</name>
    <dbReference type="NCBI Taxonomy" id="3028299"/>
    <lineage>
        <taxon>Archaea</taxon>
        <taxon>Methanobacteriati</taxon>
        <taxon>Methanobacteriota</taxon>
        <taxon>Stenosarchaea group</taxon>
        <taxon>Methanomicrobia</taxon>
        <taxon>Methanomicrobiales</taxon>
        <taxon>Methanocorpusculaceae</taxon>
        <taxon>Methanorbis</taxon>
    </lineage>
</organism>
<evidence type="ECO:0000313" key="2">
    <source>
        <dbReference type="Proteomes" id="UP001273136"/>
    </source>
</evidence>
<dbReference type="AlphaFoldDB" id="A0AAE4S9Y3"/>
<dbReference type="Proteomes" id="UP001273136">
    <property type="component" value="Unassembled WGS sequence"/>
</dbReference>
<comment type="caution">
    <text evidence="1">The sequence shown here is derived from an EMBL/GenBank/DDBJ whole genome shotgun (WGS) entry which is preliminary data.</text>
</comment>
<keyword evidence="2" id="KW-1185">Reference proteome</keyword>
<gene>
    <name evidence="1" type="ORF">McpAg1_09040</name>
</gene>
<evidence type="ECO:0000313" key="1">
    <source>
        <dbReference type="EMBL" id="MDV0441696.1"/>
    </source>
</evidence>
<proteinExistence type="predicted"/>
<dbReference type="EMBL" id="JAWDKA010000004">
    <property type="protein sequence ID" value="MDV0441696.1"/>
    <property type="molecule type" value="Genomic_DNA"/>
</dbReference>
<name>A0AAE4S9Y3_9EURY</name>
<protein>
    <submittedName>
        <fullName evidence="1">Uncharacterized protein</fullName>
    </submittedName>
</protein>
<reference evidence="1" key="1">
    <citation type="submission" date="2023-06" db="EMBL/GenBank/DDBJ databases">
        <title>Genome sequence of Methancorpusculaceae sp. Ag1.</title>
        <authorList>
            <person name="Protasov E."/>
            <person name="Platt K."/>
            <person name="Poehlein A."/>
            <person name="Daniel R."/>
            <person name="Brune A."/>
        </authorList>
    </citation>
    <scope>NUCLEOTIDE SEQUENCE</scope>
    <source>
        <strain evidence="1">Ag1</strain>
    </source>
</reference>
<sequence>MTLEAKDALTQYHFAERLKLDIMMLAHQFLTIPSLKKEEKAGAKRILINITEALAADSNAAASFTGSEEFGKAAGVLDEVINLAESNQFGLASEKAGEAMVPITTAAAAAWEVLHSHGLL</sequence>
<accession>A0AAE4S9Y3</accession>
<dbReference type="RefSeq" id="WP_338094098.1">
    <property type="nucleotide sequence ID" value="NZ_JAWDKA010000004.1"/>
</dbReference>